<evidence type="ECO:0000313" key="1">
    <source>
        <dbReference type="EMBL" id="PVD32006.1"/>
    </source>
</evidence>
<comment type="caution">
    <text evidence="1">The sequence shown here is derived from an EMBL/GenBank/DDBJ whole genome shotgun (WGS) entry which is preliminary data.</text>
</comment>
<dbReference type="AlphaFoldDB" id="A0A2T7PF06"/>
<sequence>MNLCGEISQHVEGRLTVANRFGPHLVHSDPRADSNDEMRAGDAAADEKNIVVERHTSPWCTWPVRLERGLLCDAVKCRAVMSTPATCYVKLRERSVRSSDALLMLIAASNRSCPWLQPSVS</sequence>
<reference evidence="1 2" key="1">
    <citation type="submission" date="2018-04" db="EMBL/GenBank/DDBJ databases">
        <title>The genome of golden apple snail Pomacea canaliculata provides insight into stress tolerance and invasive adaptation.</title>
        <authorList>
            <person name="Liu C."/>
            <person name="Liu B."/>
            <person name="Ren Y."/>
            <person name="Zhang Y."/>
            <person name="Wang H."/>
            <person name="Li S."/>
            <person name="Jiang F."/>
            <person name="Yin L."/>
            <person name="Zhang G."/>
            <person name="Qian W."/>
            <person name="Fan W."/>
        </authorList>
    </citation>
    <scope>NUCLEOTIDE SEQUENCE [LARGE SCALE GENOMIC DNA]</scope>
    <source>
        <strain evidence="1">SZHN2017</strain>
        <tissue evidence="1">Muscle</tissue>
    </source>
</reference>
<dbReference type="Proteomes" id="UP000245119">
    <property type="component" value="Linkage Group LG4"/>
</dbReference>
<gene>
    <name evidence="1" type="ORF">C0Q70_07432</name>
</gene>
<accession>A0A2T7PF06</accession>
<protein>
    <submittedName>
        <fullName evidence="1">Uncharacterized protein</fullName>
    </submittedName>
</protein>
<dbReference type="EMBL" id="PZQS01000004">
    <property type="protein sequence ID" value="PVD32006.1"/>
    <property type="molecule type" value="Genomic_DNA"/>
</dbReference>
<organism evidence="1 2">
    <name type="scientific">Pomacea canaliculata</name>
    <name type="common">Golden apple snail</name>
    <dbReference type="NCBI Taxonomy" id="400727"/>
    <lineage>
        <taxon>Eukaryota</taxon>
        <taxon>Metazoa</taxon>
        <taxon>Spiralia</taxon>
        <taxon>Lophotrochozoa</taxon>
        <taxon>Mollusca</taxon>
        <taxon>Gastropoda</taxon>
        <taxon>Caenogastropoda</taxon>
        <taxon>Architaenioglossa</taxon>
        <taxon>Ampullarioidea</taxon>
        <taxon>Ampullariidae</taxon>
        <taxon>Pomacea</taxon>
    </lineage>
</organism>
<name>A0A2T7PF06_POMCA</name>
<keyword evidence="2" id="KW-1185">Reference proteome</keyword>
<proteinExistence type="predicted"/>
<evidence type="ECO:0000313" key="2">
    <source>
        <dbReference type="Proteomes" id="UP000245119"/>
    </source>
</evidence>